<gene>
    <name evidence="2" type="ORF">AVL57_03890</name>
</gene>
<protein>
    <recommendedName>
        <fullName evidence="4">DUF3325 domain-containing protein</fullName>
    </recommendedName>
</protein>
<proteinExistence type="predicted"/>
<feature type="transmembrane region" description="Helical" evidence="1">
    <location>
        <begin position="39"/>
        <end position="63"/>
    </location>
</feature>
<keyword evidence="1" id="KW-0812">Transmembrane</keyword>
<evidence type="ECO:0000313" key="3">
    <source>
        <dbReference type="Proteomes" id="UP000056750"/>
    </source>
</evidence>
<sequence length="110" mass="12614">MISQTLLVLCSTLVAALAAELHCKLQEKQIAKSKTVINLFIHYLITAFYLVFTLIGVAIFWHAYSSLNLPQIQKLVFLLFSVVIFVSPILFIASWRYPRLVVQMGKWRKS</sequence>
<name>A0ABN4LH97_9ALTE</name>
<keyword evidence="1" id="KW-0472">Membrane</keyword>
<evidence type="ECO:0008006" key="4">
    <source>
        <dbReference type="Google" id="ProtNLM"/>
    </source>
</evidence>
<keyword evidence="3" id="KW-1185">Reference proteome</keyword>
<keyword evidence="1" id="KW-1133">Transmembrane helix</keyword>
<evidence type="ECO:0000256" key="1">
    <source>
        <dbReference type="SAM" id="Phobius"/>
    </source>
</evidence>
<feature type="transmembrane region" description="Helical" evidence="1">
    <location>
        <begin position="75"/>
        <end position="97"/>
    </location>
</feature>
<reference evidence="2 3" key="1">
    <citation type="submission" date="2015-12" db="EMBL/GenBank/DDBJ databases">
        <title>Intraspecies pangenome expansion in the marine bacterium Alteromonas.</title>
        <authorList>
            <person name="Lopez-Perez M."/>
            <person name="Rodriguez-Valera F."/>
        </authorList>
    </citation>
    <scope>NUCLEOTIDE SEQUENCE [LARGE SCALE GENOMIC DNA]</scope>
    <source>
        <strain evidence="2 3">LMG 21861</strain>
    </source>
</reference>
<dbReference type="Proteomes" id="UP000056750">
    <property type="component" value="Chromosome"/>
</dbReference>
<organism evidence="2 3">
    <name type="scientific">Alteromonas stellipolaris</name>
    <dbReference type="NCBI Taxonomy" id="233316"/>
    <lineage>
        <taxon>Bacteria</taxon>
        <taxon>Pseudomonadati</taxon>
        <taxon>Pseudomonadota</taxon>
        <taxon>Gammaproteobacteria</taxon>
        <taxon>Alteromonadales</taxon>
        <taxon>Alteromonadaceae</taxon>
        <taxon>Alteromonas/Salinimonas group</taxon>
        <taxon>Alteromonas</taxon>
    </lineage>
</organism>
<dbReference type="EMBL" id="CP013926">
    <property type="protein sequence ID" value="AMJ73194.1"/>
    <property type="molecule type" value="Genomic_DNA"/>
</dbReference>
<evidence type="ECO:0000313" key="2">
    <source>
        <dbReference type="EMBL" id="AMJ73194.1"/>
    </source>
</evidence>
<accession>A0ABN4LH97</accession>